<feature type="region of interest" description="Disordered" evidence="1">
    <location>
        <begin position="236"/>
        <end position="369"/>
    </location>
</feature>
<gene>
    <name evidence="4" type="ORF">ACFQE5_00680</name>
</gene>
<feature type="region of interest" description="Disordered" evidence="1">
    <location>
        <begin position="1"/>
        <end position="34"/>
    </location>
</feature>
<feature type="compositionally biased region" description="Low complexity" evidence="1">
    <location>
        <begin position="301"/>
        <end position="321"/>
    </location>
</feature>
<evidence type="ECO:0000256" key="2">
    <source>
        <dbReference type="SAM" id="Phobius"/>
    </source>
</evidence>
<dbReference type="EMBL" id="JBHSQW010000001">
    <property type="protein sequence ID" value="MFC5992720.1"/>
    <property type="molecule type" value="Genomic_DNA"/>
</dbReference>
<keyword evidence="5" id="KW-1185">Reference proteome</keyword>
<feature type="transmembrane region" description="Helical" evidence="2">
    <location>
        <begin position="129"/>
        <end position="150"/>
    </location>
</feature>
<dbReference type="Pfam" id="PF16751">
    <property type="entry name" value="RsdA_SigD_bd"/>
    <property type="match status" value="1"/>
</dbReference>
<evidence type="ECO:0000256" key="1">
    <source>
        <dbReference type="SAM" id="MobiDB-lite"/>
    </source>
</evidence>
<feature type="domain" description="Anti-sigma-D factor RsdA sigma factor binding region" evidence="3">
    <location>
        <begin position="52"/>
        <end position="101"/>
    </location>
</feature>
<evidence type="ECO:0000313" key="4">
    <source>
        <dbReference type="EMBL" id="MFC5992720.1"/>
    </source>
</evidence>
<comment type="caution">
    <text evidence="4">The sequence shown here is derived from an EMBL/GenBank/DDBJ whole genome shotgun (WGS) entry which is preliminary data.</text>
</comment>
<accession>A0ABW1IWN9</accession>
<keyword evidence="2" id="KW-1133">Transmembrane helix</keyword>
<dbReference type="InterPro" id="IPR031928">
    <property type="entry name" value="RsdA_SigD-bd"/>
</dbReference>
<reference evidence="5" key="1">
    <citation type="journal article" date="2019" name="Int. J. Syst. Evol. Microbiol.">
        <title>The Global Catalogue of Microorganisms (GCM) 10K type strain sequencing project: providing services to taxonomists for standard genome sequencing and annotation.</title>
        <authorList>
            <consortium name="The Broad Institute Genomics Platform"/>
            <consortium name="The Broad Institute Genome Sequencing Center for Infectious Disease"/>
            <person name="Wu L."/>
            <person name="Ma J."/>
        </authorList>
    </citation>
    <scope>NUCLEOTIDE SEQUENCE [LARGE SCALE GENOMIC DNA]</scope>
    <source>
        <strain evidence="5">CCM 8391</strain>
    </source>
</reference>
<feature type="compositionally biased region" description="Low complexity" evidence="1">
    <location>
        <begin position="328"/>
        <end position="358"/>
    </location>
</feature>
<dbReference type="RefSeq" id="WP_379581545.1">
    <property type="nucleotide sequence ID" value="NZ_JBHSQW010000001.1"/>
</dbReference>
<dbReference type="Proteomes" id="UP001596302">
    <property type="component" value="Unassembled WGS sequence"/>
</dbReference>
<organism evidence="4 5">
    <name type="scientific">Pseudonocardia hispaniensis</name>
    <dbReference type="NCBI Taxonomy" id="904933"/>
    <lineage>
        <taxon>Bacteria</taxon>
        <taxon>Bacillati</taxon>
        <taxon>Actinomycetota</taxon>
        <taxon>Actinomycetes</taxon>
        <taxon>Pseudonocardiales</taxon>
        <taxon>Pseudonocardiaceae</taxon>
        <taxon>Pseudonocardia</taxon>
    </lineage>
</organism>
<protein>
    <submittedName>
        <fullName evidence="4">Anti-sigma-D factor RsdA</fullName>
    </submittedName>
</protein>
<name>A0ABW1IWN9_9PSEU</name>
<keyword evidence="2" id="KW-0812">Transmembrane</keyword>
<feature type="compositionally biased region" description="Basic and acidic residues" evidence="1">
    <location>
        <begin position="1"/>
        <end position="16"/>
    </location>
</feature>
<dbReference type="Gene3D" id="6.10.250.1300">
    <property type="match status" value="1"/>
</dbReference>
<feature type="compositionally biased region" description="Low complexity" evidence="1">
    <location>
        <begin position="265"/>
        <end position="293"/>
    </location>
</feature>
<keyword evidence="2" id="KW-0472">Membrane</keyword>
<evidence type="ECO:0000313" key="5">
    <source>
        <dbReference type="Proteomes" id="UP001596302"/>
    </source>
</evidence>
<sequence length="369" mass="37473">MRDASRRDSGSDHFDGTEIDDRDEATATNGVPVEGLLARPVPLEDVAEEPIDLVAVQADDELIEALAAGLPVSEPGVDGYDDDDRFVAMLAAWKAEVDAAPIPELVGTETAVATIDAARRSSRHRTRHLVPLAAAAALIVFAITGVSLGAHSAHPGDPLFGVTQVLYRETAQSRQAAVEAEAGISAVNMSLARGETSKAAQQLTAIEQLVSKVKPEDGAAELAATQRFLSAKLQETPAGMPTDPQAPLKDGTPRPVAPDIDGDVPTTSGPLGTTPPRTATTPPRTGPSSSPTADPRIVGVPPTTASPAPTGSTPSPSTKPSTEGRPDSGQQQPSSGPGSSTMSSSAAAGSTTAMRGGTAPAGESASNPA</sequence>
<evidence type="ECO:0000259" key="3">
    <source>
        <dbReference type="Pfam" id="PF16751"/>
    </source>
</evidence>
<proteinExistence type="predicted"/>